<dbReference type="InterPro" id="IPR018253">
    <property type="entry name" value="DnaJ_domain_CS"/>
</dbReference>
<evidence type="ECO:0000313" key="5">
    <source>
        <dbReference type="EMBL" id="KAK1747048.1"/>
    </source>
</evidence>
<dbReference type="InterPro" id="IPR051938">
    <property type="entry name" value="Apopto_cytoskel_mod"/>
</dbReference>
<name>A0AAD8YJB1_9STRA</name>
<dbReference type="PROSITE" id="PS00636">
    <property type="entry name" value="DNAJ_1"/>
    <property type="match status" value="1"/>
</dbReference>
<keyword evidence="6" id="KW-1185">Reference proteome</keyword>
<reference evidence="5" key="1">
    <citation type="submission" date="2023-06" db="EMBL/GenBank/DDBJ databases">
        <title>Survivors Of The Sea: Transcriptome response of Skeletonema marinoi to long-term dormancy.</title>
        <authorList>
            <person name="Pinder M.I.M."/>
            <person name="Kourtchenko O."/>
            <person name="Robertson E.K."/>
            <person name="Larsson T."/>
            <person name="Maumus F."/>
            <person name="Osuna-Cruz C.M."/>
            <person name="Vancaester E."/>
            <person name="Stenow R."/>
            <person name="Vandepoele K."/>
            <person name="Ploug H."/>
            <person name="Bruchert V."/>
            <person name="Godhe A."/>
            <person name="Topel M."/>
        </authorList>
    </citation>
    <scope>NUCLEOTIDE SEQUENCE</scope>
    <source>
        <strain evidence="5">R05AC</strain>
    </source>
</reference>
<feature type="compositionally biased region" description="Low complexity" evidence="3">
    <location>
        <begin position="496"/>
        <end position="516"/>
    </location>
</feature>
<feature type="domain" description="J" evidence="4">
    <location>
        <begin position="649"/>
        <end position="715"/>
    </location>
</feature>
<keyword evidence="2" id="KW-0175">Coiled coil</keyword>
<dbReference type="PANTHER" id="PTHR44145:SF3">
    <property type="entry name" value="DNAJ HOMOLOG SUBFAMILY A MEMBER 3, MITOCHONDRIAL"/>
    <property type="match status" value="1"/>
</dbReference>
<feature type="domain" description="J" evidence="4">
    <location>
        <begin position="331"/>
        <end position="394"/>
    </location>
</feature>
<dbReference type="InterPro" id="IPR001623">
    <property type="entry name" value="DnaJ_domain"/>
</dbReference>
<feature type="region of interest" description="Disordered" evidence="3">
    <location>
        <begin position="482"/>
        <end position="646"/>
    </location>
</feature>
<feature type="compositionally biased region" description="Polar residues" evidence="3">
    <location>
        <begin position="298"/>
        <end position="312"/>
    </location>
</feature>
<dbReference type="AlphaFoldDB" id="A0AAD8YJB1"/>
<feature type="region of interest" description="Disordered" evidence="3">
    <location>
        <begin position="103"/>
        <end position="271"/>
    </location>
</feature>
<gene>
    <name evidence="5" type="ORF">QTG54_002392</name>
</gene>
<evidence type="ECO:0000256" key="1">
    <source>
        <dbReference type="ARBA" id="ARBA00023186"/>
    </source>
</evidence>
<feature type="region of interest" description="Disordered" evidence="3">
    <location>
        <begin position="298"/>
        <end position="328"/>
    </location>
</feature>
<feature type="compositionally biased region" description="Low complexity" evidence="3">
    <location>
        <begin position="117"/>
        <end position="137"/>
    </location>
</feature>
<evidence type="ECO:0000256" key="2">
    <source>
        <dbReference type="SAM" id="Coils"/>
    </source>
</evidence>
<dbReference type="SMART" id="SM00271">
    <property type="entry name" value="DnaJ"/>
    <property type="match status" value="2"/>
</dbReference>
<evidence type="ECO:0000313" key="6">
    <source>
        <dbReference type="Proteomes" id="UP001224775"/>
    </source>
</evidence>
<dbReference type="Pfam" id="PF00226">
    <property type="entry name" value="DnaJ"/>
    <property type="match status" value="2"/>
</dbReference>
<feature type="region of interest" description="Disordered" evidence="3">
    <location>
        <begin position="903"/>
        <end position="925"/>
    </location>
</feature>
<dbReference type="InterPro" id="IPR036869">
    <property type="entry name" value="J_dom_sf"/>
</dbReference>
<dbReference type="Gene3D" id="1.10.287.110">
    <property type="entry name" value="DnaJ domain"/>
    <property type="match status" value="2"/>
</dbReference>
<proteinExistence type="predicted"/>
<dbReference type="PROSITE" id="PS50076">
    <property type="entry name" value="DNAJ_2"/>
    <property type="match status" value="2"/>
</dbReference>
<dbReference type="SUPFAM" id="SSF46565">
    <property type="entry name" value="Chaperone J-domain"/>
    <property type="match status" value="2"/>
</dbReference>
<dbReference type="CDD" id="cd06257">
    <property type="entry name" value="DnaJ"/>
    <property type="match status" value="2"/>
</dbReference>
<comment type="caution">
    <text evidence="5">The sequence shown here is derived from an EMBL/GenBank/DDBJ whole genome shotgun (WGS) entry which is preliminary data.</text>
</comment>
<dbReference type="PRINTS" id="PR00625">
    <property type="entry name" value="JDOMAIN"/>
</dbReference>
<dbReference type="Proteomes" id="UP001224775">
    <property type="component" value="Unassembled WGS sequence"/>
</dbReference>
<evidence type="ECO:0000259" key="4">
    <source>
        <dbReference type="PROSITE" id="PS50076"/>
    </source>
</evidence>
<dbReference type="PANTHER" id="PTHR44145">
    <property type="entry name" value="DNAJ HOMOLOG SUBFAMILY A MEMBER 3, MITOCHONDRIAL"/>
    <property type="match status" value="1"/>
</dbReference>
<organism evidence="5 6">
    <name type="scientific">Skeletonema marinoi</name>
    <dbReference type="NCBI Taxonomy" id="267567"/>
    <lineage>
        <taxon>Eukaryota</taxon>
        <taxon>Sar</taxon>
        <taxon>Stramenopiles</taxon>
        <taxon>Ochrophyta</taxon>
        <taxon>Bacillariophyta</taxon>
        <taxon>Coscinodiscophyceae</taxon>
        <taxon>Thalassiosirophycidae</taxon>
        <taxon>Thalassiosirales</taxon>
        <taxon>Skeletonemataceae</taxon>
        <taxon>Skeletonema</taxon>
        <taxon>Skeletonema marinoi-dohrnii complex</taxon>
    </lineage>
</organism>
<evidence type="ECO:0000256" key="3">
    <source>
        <dbReference type="SAM" id="MobiDB-lite"/>
    </source>
</evidence>
<keyword evidence="1" id="KW-0143">Chaperone</keyword>
<feature type="compositionally biased region" description="Basic and acidic residues" evidence="3">
    <location>
        <begin position="904"/>
        <end position="922"/>
    </location>
</feature>
<sequence length="1017" mass="112419">MNTADQSAPAPAFLHEGEVIEVVARDNRADPETGIQGDGGFAEAANPHLGHGHWNWKSKYAGAVVILTSLVAGTGISIWSSRNRKIEENQFIATTGTKAVNPVRAVKSTKTPKSKSSKAPSSEPSFEPSNEPSFKPSVSLDPSNEPSVKPSNEPSFKPSVSLEPSTGPTFKPSVSLEPSNEPSFKPSVSLEPSNEPSFKPSVSLEPSTGPTFKPSVSLEPSNEPSFKPSVSLEPSTGPSFKPSVSLEPSNEPSFKPSVSLEPSNEPTFKPSVSLEPSYAVVATVFTTATDSYAQQEQALTDNEPINNNEGSQSTTTSTKRRKKKPRLPEKNLYDILGAKQSMSRQDIKRQYITLAKEYHPDSAGPEYVDRFDEIARAWDVLSDSTARRAYDRELAAEKFKDDIVQRASTVANEYGPTARAFYEDFALPFLRRTATTTMAGWSVIADEAVVILTSLVAGTGISIWSSRNRKIEENQFIATTGTKAVKSTKTPKSKSSKAPSSEPSFEPSNEPSFKPSVSLDPSNEPTFKPSVSLEPSNEPSFKPSVSLEPSTGPTFKPSVSLEPSTGPTFKPSVSLEPSNEPSFKPSVSLEPSTGPSFKPSVSLEPSNEPSFKPSVSLEPSNEPTFKPSVQSTTTSTKRRKKKPRLPEKNLYDILGAKQSMSRQDIKRQYITLAKEYHPDSAGPEYVDRFDEIARAWDVLSDSTARPSRNATRQIDAVELEEKSEELRLRADEARAESLEVLERLSAVKAERLQLTFHTSSAEFTSTEALQFLDGFNELDEQTLLERMTFRHPITNDIEAFSAAELDLGQKENEKLELDREVEARKDALEEAEHQAQFALMEEKRILQMLEAARQNVADTQQMIAEFQLSINSLKPSVRIAEQNLAKAKSIVKRKRDVVRKALKRKGEKDGMASNENSRRERPFGSAFRRSSMSELGFEQRNLEKIATLRNVESQVEGDFLRLVELTSKLVSRSETLRIRSEELIGRNNMISDRDMYDEQEIFASYESSDAYGQPMQP</sequence>
<feature type="compositionally biased region" description="Polar residues" evidence="3">
    <location>
        <begin position="617"/>
        <end position="630"/>
    </location>
</feature>
<protein>
    <submittedName>
        <fullName evidence="5">DnaJ domain-containing protein</fullName>
    </submittedName>
</protein>
<feature type="coiled-coil region" evidence="2">
    <location>
        <begin position="810"/>
        <end position="869"/>
    </location>
</feature>
<dbReference type="EMBL" id="JATAAI010000003">
    <property type="protein sequence ID" value="KAK1747048.1"/>
    <property type="molecule type" value="Genomic_DNA"/>
</dbReference>
<feature type="compositionally biased region" description="Polar residues" evidence="3">
    <location>
        <begin position="140"/>
        <end position="154"/>
    </location>
</feature>
<accession>A0AAD8YJB1</accession>